<dbReference type="Proteomes" id="UP000053660">
    <property type="component" value="Unassembled WGS sequence"/>
</dbReference>
<gene>
    <name evidence="1" type="ORF">OESDEN_18276</name>
</gene>
<dbReference type="OrthoDB" id="5875132at2759"/>
<evidence type="ECO:0000313" key="1">
    <source>
        <dbReference type="EMBL" id="KHJ82033.1"/>
    </source>
</evidence>
<sequence>LQHGEHISIFRAILKFVEQTKGRPGDCLIYYIPCSYQYSQDRDTKQFIKALRNSTSKSVLMISNTHSSDIVSKTFSIRKENVVGTDNKKNMISIISNFVASSSSDPWIETTTKYSTSPEVFKTTAGKSTSLSTTKATTGPLLNETKALFSSM</sequence>
<name>A0A0B1S9Q1_OESDE</name>
<accession>A0A0B1S9Q1</accession>
<dbReference type="AlphaFoldDB" id="A0A0B1S9Q1"/>
<proteinExistence type="predicted"/>
<keyword evidence="2" id="KW-1185">Reference proteome</keyword>
<feature type="non-terminal residue" evidence="1">
    <location>
        <position position="1"/>
    </location>
</feature>
<dbReference type="EMBL" id="KN582852">
    <property type="protein sequence ID" value="KHJ82033.1"/>
    <property type="molecule type" value="Genomic_DNA"/>
</dbReference>
<protein>
    <submittedName>
        <fullName evidence="1">Uncharacterized protein</fullName>
    </submittedName>
</protein>
<organism evidence="1 2">
    <name type="scientific">Oesophagostomum dentatum</name>
    <name type="common">Nodular worm</name>
    <dbReference type="NCBI Taxonomy" id="61180"/>
    <lineage>
        <taxon>Eukaryota</taxon>
        <taxon>Metazoa</taxon>
        <taxon>Ecdysozoa</taxon>
        <taxon>Nematoda</taxon>
        <taxon>Chromadorea</taxon>
        <taxon>Rhabditida</taxon>
        <taxon>Rhabditina</taxon>
        <taxon>Rhabditomorpha</taxon>
        <taxon>Strongyloidea</taxon>
        <taxon>Strongylidae</taxon>
        <taxon>Oesophagostomum</taxon>
    </lineage>
</organism>
<reference evidence="1 2" key="1">
    <citation type="submission" date="2014-03" db="EMBL/GenBank/DDBJ databases">
        <title>Draft genome of the hookworm Oesophagostomum dentatum.</title>
        <authorList>
            <person name="Mitreva M."/>
        </authorList>
    </citation>
    <scope>NUCLEOTIDE SEQUENCE [LARGE SCALE GENOMIC DNA]</scope>
    <source>
        <strain evidence="1 2">OD-Hann</strain>
    </source>
</reference>
<evidence type="ECO:0000313" key="2">
    <source>
        <dbReference type="Proteomes" id="UP000053660"/>
    </source>
</evidence>